<dbReference type="PROSITE" id="PS51257">
    <property type="entry name" value="PROKAR_LIPOPROTEIN"/>
    <property type="match status" value="1"/>
</dbReference>
<dbReference type="EMBL" id="QROV01000016">
    <property type="protein sequence ID" value="RHL57533.1"/>
    <property type="molecule type" value="Genomic_DNA"/>
</dbReference>
<dbReference type="AlphaFoldDB" id="A0A414HS68"/>
<evidence type="ECO:0000313" key="6">
    <source>
        <dbReference type="Proteomes" id="UP000500882"/>
    </source>
</evidence>
<name>A0A414HS68_BACT4</name>
<dbReference type="PANTHER" id="PTHR37833:SF1">
    <property type="entry name" value="SIGNAL PEPTIDE PROTEIN"/>
    <property type="match status" value="1"/>
</dbReference>
<evidence type="ECO:0000313" key="4">
    <source>
        <dbReference type="Proteomes" id="UP000283616"/>
    </source>
</evidence>
<evidence type="ECO:0000313" key="2">
    <source>
        <dbReference type="EMBL" id="RHD90222.1"/>
    </source>
</evidence>
<dbReference type="EMBL" id="AP022660">
    <property type="protein sequence ID" value="BCA50428.1"/>
    <property type="molecule type" value="Genomic_DNA"/>
</dbReference>
<dbReference type="Gene3D" id="3.40.30.10">
    <property type="entry name" value="Glutaredoxin"/>
    <property type="match status" value="1"/>
</dbReference>
<evidence type="ECO:0000313" key="1">
    <source>
        <dbReference type="EMBL" id="BCA50428.1"/>
    </source>
</evidence>
<dbReference type="Gene3D" id="2.60.40.10">
    <property type="entry name" value="Immunoglobulins"/>
    <property type="match status" value="1"/>
</dbReference>
<dbReference type="InterPro" id="IPR011467">
    <property type="entry name" value="DUF1573"/>
</dbReference>
<dbReference type="RefSeq" id="WP_070750215.1">
    <property type="nucleotide sequence ID" value="NZ_AP022660.1"/>
</dbReference>
<reference evidence="1 6" key="2">
    <citation type="submission" date="2020-02" db="EMBL/GenBank/DDBJ databases">
        <title>Whole-genome sequencing and comparative analysis of the genomes of Bacteroides thetaiotaomicron and Escherichia coli isolated from a healthy resident in Vietnam.</title>
        <authorList>
            <person name="Mohsin M."/>
            <person name="Tanaka K."/>
            <person name="Kawahara R."/>
            <person name="Kondo S."/>
            <person name="Noguchi H."/>
            <person name="Motooka D."/>
            <person name="Nakamura S."/>
            <person name="Khong D.T."/>
            <person name="Nguyen T.N."/>
            <person name="Tran H.T."/>
            <person name="Yamamoto Y."/>
        </authorList>
    </citation>
    <scope>NUCLEOTIDE SEQUENCE [LARGE SCALE GENOMIC DNA]</scope>
    <source>
        <strain evidence="1 6">F9-2</strain>
    </source>
</reference>
<dbReference type="InterPro" id="IPR013783">
    <property type="entry name" value="Ig-like_fold"/>
</dbReference>
<evidence type="ECO:0000313" key="5">
    <source>
        <dbReference type="Proteomes" id="UP000284785"/>
    </source>
</evidence>
<proteinExistence type="predicted"/>
<dbReference type="Proteomes" id="UP000284785">
    <property type="component" value="Unassembled WGS sequence"/>
</dbReference>
<dbReference type="Pfam" id="PF07610">
    <property type="entry name" value="DUF1573"/>
    <property type="match status" value="1"/>
</dbReference>
<dbReference type="PANTHER" id="PTHR37833">
    <property type="entry name" value="LIPOPROTEIN-RELATED"/>
    <property type="match status" value="1"/>
</dbReference>
<evidence type="ECO:0000313" key="3">
    <source>
        <dbReference type="EMBL" id="RHL57533.1"/>
    </source>
</evidence>
<organism evidence="2 5">
    <name type="scientific">Bacteroides thetaiotaomicron</name>
    <dbReference type="NCBI Taxonomy" id="818"/>
    <lineage>
        <taxon>Bacteria</taxon>
        <taxon>Pseudomonadati</taxon>
        <taxon>Bacteroidota</taxon>
        <taxon>Bacteroidia</taxon>
        <taxon>Bacteroidales</taxon>
        <taxon>Bacteroidaceae</taxon>
        <taxon>Bacteroides</taxon>
    </lineage>
</organism>
<dbReference type="EMBL" id="QSJP01000003">
    <property type="protein sequence ID" value="RHD90222.1"/>
    <property type="molecule type" value="Genomic_DNA"/>
</dbReference>
<gene>
    <name evidence="1" type="ORF">BatF92_23700</name>
    <name evidence="3" type="ORF">DW011_14695</name>
    <name evidence="2" type="ORF">DW780_04330</name>
</gene>
<protein>
    <submittedName>
        <fullName evidence="2">DUF1573 domain-containing protein</fullName>
    </submittedName>
</protein>
<dbReference type="Proteomes" id="UP000283616">
    <property type="component" value="Unassembled WGS sequence"/>
</dbReference>
<reference evidence="4 5" key="1">
    <citation type="submission" date="2018-08" db="EMBL/GenBank/DDBJ databases">
        <title>A genome reference for cultivated species of the human gut microbiota.</title>
        <authorList>
            <person name="Zou Y."/>
            <person name="Xue W."/>
            <person name="Luo G."/>
        </authorList>
    </citation>
    <scope>NUCLEOTIDE SEQUENCE [LARGE SCALE GENOMIC DNA]</scope>
    <source>
        <strain evidence="3 4">AF37-12</strain>
        <strain evidence="2 5">AM30-26</strain>
    </source>
</reference>
<sequence>MKNICLMLLPLFLMSCLNKDNNIVSLLKEWEQKEILFPKEMYFTTMLRDTTYYNLQSEYKILAYVDSIGCTSCKLQLSAWSMLINEIDSLYAGRVKFIFAFSPNRIKDIYHAILTANFTYPVYVDKQDSIAKLNRFPLESNLHTFLLDKNNRVIAVGNPVYNPKIKKLYFNIISGKKPFLPCNAEQRTNASLDKRFLDMGSFNWKQEQISDIILSNSGEELLAIEDVSASCGCITVEYLKEPIRPGQKLNLRIKYKAEHPEHFDKTVIIYCNAEGSPFRLKISGNAK</sequence>
<dbReference type="Proteomes" id="UP000500882">
    <property type="component" value="Chromosome"/>
</dbReference>
<accession>A0A414HS68</accession>